<keyword evidence="3" id="KW-1003">Cell membrane</keyword>
<evidence type="ECO:0000256" key="5">
    <source>
        <dbReference type="ARBA" id="ARBA00022989"/>
    </source>
</evidence>
<dbReference type="Proteomes" id="UP000285376">
    <property type="component" value="Unassembled WGS sequence"/>
</dbReference>
<organism evidence="9 10">
    <name type="scientific">Dermacoccus abyssi</name>
    <dbReference type="NCBI Taxonomy" id="322596"/>
    <lineage>
        <taxon>Bacteria</taxon>
        <taxon>Bacillati</taxon>
        <taxon>Actinomycetota</taxon>
        <taxon>Actinomycetes</taxon>
        <taxon>Micrococcales</taxon>
        <taxon>Dermacoccaceae</taxon>
        <taxon>Dermacoccus</taxon>
    </lineage>
</organism>
<keyword evidence="2" id="KW-0813">Transport</keyword>
<dbReference type="GO" id="GO:0022857">
    <property type="term" value="F:transmembrane transporter activity"/>
    <property type="evidence" value="ECO:0007669"/>
    <property type="project" value="InterPro"/>
</dbReference>
<dbReference type="EMBL" id="QWLM01000015">
    <property type="protein sequence ID" value="RHW44607.1"/>
    <property type="molecule type" value="Genomic_DNA"/>
</dbReference>
<keyword evidence="6 7" id="KW-0472">Membrane</keyword>
<feature type="transmembrane region" description="Helical" evidence="7">
    <location>
        <begin position="154"/>
        <end position="176"/>
    </location>
</feature>
<evidence type="ECO:0000256" key="6">
    <source>
        <dbReference type="ARBA" id="ARBA00023136"/>
    </source>
</evidence>
<evidence type="ECO:0000256" key="4">
    <source>
        <dbReference type="ARBA" id="ARBA00022692"/>
    </source>
</evidence>
<keyword evidence="4 7" id="KW-0812">Transmembrane</keyword>
<accession>A0A417Z2C9</accession>
<feature type="transmembrane region" description="Helical" evidence="7">
    <location>
        <begin position="96"/>
        <end position="115"/>
    </location>
</feature>
<feature type="transmembrane region" description="Helical" evidence="7">
    <location>
        <begin position="309"/>
        <end position="329"/>
    </location>
</feature>
<feature type="transmembrane region" description="Helical" evidence="7">
    <location>
        <begin position="278"/>
        <end position="297"/>
    </location>
</feature>
<evidence type="ECO:0000313" key="10">
    <source>
        <dbReference type="Proteomes" id="UP000285376"/>
    </source>
</evidence>
<sequence length="461" mass="48606">MGAGCRQRSRGWHHWSVPSASMFRDLPRPAKWMLTSLVFDFVGTGLIMPFAVVYLHEVRDFSLQTAGVLLALPAIVGLLAVGPGGVLIDRFGARRVVIAAVSLEIVAQVLMANALTVPVAATSLVCSGLATGVIFPAVQAMVATVMPTHQRQHYFGLSFTLLNLGLGIGGMLGGAVVDVERPGTFERIYYIDAVTFLIPLMLYLGPLRRYGGPVAHGASSGDDGAMPVSGGYRLVLRDPAMRLLVVLGFVTAFIGYAQFGVGFQAFSRTVAHISTQVLGWAYAANTAVIVVAQLFVLKFVAGRRRTRALLVMCVLWAISWSVLGVAGLAGESNVVLASVLVCASAAIFGVGETFLQPTLPAMVNDLAPDHLRGRYNSASAGAFHIAEIVGPPFAGLLIGHALAGWYAVALVAGCAVAAWVTIVVERQLSPKVNGVGVSAPEEIDVEGEMALEVQRAKLSTE</sequence>
<feature type="transmembrane region" description="Helical" evidence="7">
    <location>
        <begin position="243"/>
        <end position="266"/>
    </location>
</feature>
<feature type="transmembrane region" description="Helical" evidence="7">
    <location>
        <begin position="61"/>
        <end position="84"/>
    </location>
</feature>
<evidence type="ECO:0000313" key="9">
    <source>
        <dbReference type="EMBL" id="RHW44607.1"/>
    </source>
</evidence>
<feature type="transmembrane region" description="Helical" evidence="7">
    <location>
        <begin position="121"/>
        <end position="142"/>
    </location>
</feature>
<evidence type="ECO:0000256" key="2">
    <source>
        <dbReference type="ARBA" id="ARBA00022448"/>
    </source>
</evidence>
<protein>
    <submittedName>
        <fullName evidence="9">MFS transporter</fullName>
    </submittedName>
</protein>
<feature type="transmembrane region" description="Helical" evidence="7">
    <location>
        <begin position="375"/>
        <end position="398"/>
    </location>
</feature>
<feature type="transmembrane region" description="Helical" evidence="7">
    <location>
        <begin position="188"/>
        <end position="205"/>
    </location>
</feature>
<proteinExistence type="predicted"/>
<reference evidence="9 10" key="1">
    <citation type="submission" date="2018-08" db="EMBL/GenBank/DDBJ databases">
        <title>Whole genome sequence analysis of Dermacoccus abyssi bacteria isolated from Deep Mariana trench Micromonospora spp reveals genes involved in the environmental adaptation and production of secondary metabolites.</title>
        <authorList>
            <person name="Abdel-Mageed W.M."/>
            <person name="Lehri B."/>
            <person name="Nouioui I."/>
            <person name="Goodfellow I."/>
            <person name="Jaspars M."/>
            <person name="Karlyshev A."/>
        </authorList>
    </citation>
    <scope>NUCLEOTIDE SEQUENCE [LARGE SCALE GENOMIC DNA]</scope>
    <source>
        <strain evidence="9 10">MT1.1</strain>
    </source>
</reference>
<dbReference type="Pfam" id="PF07690">
    <property type="entry name" value="MFS_1"/>
    <property type="match status" value="1"/>
</dbReference>
<dbReference type="PROSITE" id="PS50850">
    <property type="entry name" value="MFS"/>
    <property type="match status" value="1"/>
</dbReference>
<dbReference type="InterPro" id="IPR050171">
    <property type="entry name" value="MFS_Transporters"/>
</dbReference>
<feature type="transmembrane region" description="Helical" evidence="7">
    <location>
        <begin position="335"/>
        <end position="355"/>
    </location>
</feature>
<dbReference type="SUPFAM" id="SSF103473">
    <property type="entry name" value="MFS general substrate transporter"/>
    <property type="match status" value="1"/>
</dbReference>
<comment type="subcellular location">
    <subcellularLocation>
        <location evidence="1">Cell membrane</location>
        <topology evidence="1">Multi-pass membrane protein</topology>
    </subcellularLocation>
</comment>
<evidence type="ECO:0000256" key="7">
    <source>
        <dbReference type="SAM" id="Phobius"/>
    </source>
</evidence>
<comment type="caution">
    <text evidence="9">The sequence shown here is derived from an EMBL/GenBank/DDBJ whole genome shotgun (WGS) entry which is preliminary data.</text>
</comment>
<dbReference type="InterPro" id="IPR036259">
    <property type="entry name" value="MFS_trans_sf"/>
</dbReference>
<dbReference type="PANTHER" id="PTHR23517:SF2">
    <property type="entry name" value="MULTIDRUG RESISTANCE PROTEIN MDTH"/>
    <property type="match status" value="1"/>
</dbReference>
<feature type="domain" description="Major facilitator superfamily (MFS) profile" evidence="8">
    <location>
        <begin position="29"/>
        <end position="430"/>
    </location>
</feature>
<dbReference type="InterPro" id="IPR020846">
    <property type="entry name" value="MFS_dom"/>
</dbReference>
<feature type="transmembrane region" description="Helical" evidence="7">
    <location>
        <begin position="404"/>
        <end position="424"/>
    </location>
</feature>
<evidence type="ECO:0000256" key="3">
    <source>
        <dbReference type="ARBA" id="ARBA00022475"/>
    </source>
</evidence>
<evidence type="ECO:0000256" key="1">
    <source>
        <dbReference type="ARBA" id="ARBA00004651"/>
    </source>
</evidence>
<dbReference type="InterPro" id="IPR011701">
    <property type="entry name" value="MFS"/>
</dbReference>
<feature type="transmembrane region" description="Helical" evidence="7">
    <location>
        <begin position="32"/>
        <end position="55"/>
    </location>
</feature>
<dbReference type="AlphaFoldDB" id="A0A417Z2C9"/>
<evidence type="ECO:0000259" key="8">
    <source>
        <dbReference type="PROSITE" id="PS50850"/>
    </source>
</evidence>
<dbReference type="Gene3D" id="1.20.1250.20">
    <property type="entry name" value="MFS general substrate transporter like domains"/>
    <property type="match status" value="1"/>
</dbReference>
<dbReference type="GO" id="GO:0005886">
    <property type="term" value="C:plasma membrane"/>
    <property type="evidence" value="ECO:0007669"/>
    <property type="project" value="UniProtKB-SubCell"/>
</dbReference>
<dbReference type="PANTHER" id="PTHR23517">
    <property type="entry name" value="RESISTANCE PROTEIN MDTM, PUTATIVE-RELATED-RELATED"/>
    <property type="match status" value="1"/>
</dbReference>
<keyword evidence="5 7" id="KW-1133">Transmembrane helix</keyword>
<gene>
    <name evidence="9" type="ORF">D1832_12105</name>
</gene>
<name>A0A417Z2C9_9MICO</name>